<dbReference type="Gene3D" id="2.60.40.2000">
    <property type="match status" value="1"/>
</dbReference>
<proteinExistence type="predicted"/>
<dbReference type="Pfam" id="PF07873">
    <property type="entry name" value="YabP"/>
    <property type="match status" value="1"/>
</dbReference>
<evidence type="ECO:0000313" key="1">
    <source>
        <dbReference type="EMBL" id="HIU03412.1"/>
    </source>
</evidence>
<sequence length="95" mass="10462">MEERTGGIKNHKLTMVNRSAIQMTGINDVLSFDTNEIVLDTEDGLLMIRGDNLHVNHLTLEKGEVNVDGSVDSLVYSSGKKTAKSGEKGLGRWFK</sequence>
<protein>
    <submittedName>
        <fullName evidence="1">Sporulation protein YabP</fullName>
    </submittedName>
</protein>
<name>A0A9D1HJS5_9FIRM</name>
<reference evidence="1" key="1">
    <citation type="submission" date="2020-10" db="EMBL/GenBank/DDBJ databases">
        <authorList>
            <person name="Gilroy R."/>
        </authorList>
    </citation>
    <scope>NUCLEOTIDE SEQUENCE</scope>
    <source>
        <strain evidence="1">CHK187-14744</strain>
    </source>
</reference>
<evidence type="ECO:0000313" key="2">
    <source>
        <dbReference type="Proteomes" id="UP000824164"/>
    </source>
</evidence>
<accession>A0A9D1HJS5</accession>
<dbReference type="InterPro" id="IPR038705">
    <property type="entry name" value="YabP_sf"/>
</dbReference>
<dbReference type="GO" id="GO:0030435">
    <property type="term" value="P:sporulation resulting in formation of a cellular spore"/>
    <property type="evidence" value="ECO:0007669"/>
    <property type="project" value="InterPro"/>
</dbReference>
<dbReference type="NCBIfam" id="TIGR02892">
    <property type="entry name" value="spore_yabP"/>
    <property type="match status" value="1"/>
</dbReference>
<comment type="caution">
    <text evidence="1">The sequence shown here is derived from an EMBL/GenBank/DDBJ whole genome shotgun (WGS) entry which is preliminary data.</text>
</comment>
<dbReference type="InterPro" id="IPR012504">
    <property type="entry name" value="Spore_YabP"/>
</dbReference>
<reference evidence="1" key="2">
    <citation type="journal article" date="2021" name="PeerJ">
        <title>Extensive microbial diversity within the chicken gut microbiome revealed by metagenomics and culture.</title>
        <authorList>
            <person name="Gilroy R."/>
            <person name="Ravi A."/>
            <person name="Getino M."/>
            <person name="Pursley I."/>
            <person name="Horton D.L."/>
            <person name="Alikhan N.F."/>
            <person name="Baker D."/>
            <person name="Gharbi K."/>
            <person name="Hall N."/>
            <person name="Watson M."/>
            <person name="Adriaenssens E.M."/>
            <person name="Foster-Nyarko E."/>
            <person name="Jarju S."/>
            <person name="Secka A."/>
            <person name="Antonio M."/>
            <person name="Oren A."/>
            <person name="Chaudhuri R.R."/>
            <person name="La Ragione R."/>
            <person name="Hildebrand F."/>
            <person name="Pallen M.J."/>
        </authorList>
    </citation>
    <scope>NUCLEOTIDE SEQUENCE</scope>
    <source>
        <strain evidence="1">CHK187-14744</strain>
    </source>
</reference>
<dbReference type="EMBL" id="DVLT01000055">
    <property type="protein sequence ID" value="HIU03412.1"/>
    <property type="molecule type" value="Genomic_DNA"/>
</dbReference>
<dbReference type="Proteomes" id="UP000824164">
    <property type="component" value="Unassembled WGS sequence"/>
</dbReference>
<dbReference type="PIRSF" id="PIRSF011576">
    <property type="entry name" value="YabP"/>
    <property type="match status" value="1"/>
</dbReference>
<gene>
    <name evidence="1" type="primary">yabP</name>
    <name evidence="1" type="ORF">IAB63_09190</name>
</gene>
<dbReference type="AlphaFoldDB" id="A0A9D1HJS5"/>
<dbReference type="InterPro" id="IPR022476">
    <property type="entry name" value="Spore_YabP/YqfC"/>
</dbReference>
<organism evidence="1 2">
    <name type="scientific">Candidatus Onthocola gallistercoris</name>
    <dbReference type="NCBI Taxonomy" id="2840876"/>
    <lineage>
        <taxon>Bacteria</taxon>
        <taxon>Bacillati</taxon>
        <taxon>Bacillota</taxon>
        <taxon>Bacilli</taxon>
        <taxon>Candidatus Onthocola</taxon>
    </lineage>
</organism>